<accession>A0A0B7AJK0</accession>
<dbReference type="AlphaFoldDB" id="A0A0B7AJK0"/>
<proteinExistence type="inferred from homology"/>
<feature type="domain" description="FAD dependent oxidoreductase" evidence="8">
    <location>
        <begin position="35"/>
        <end position="391"/>
    </location>
</feature>
<dbReference type="PANTHER" id="PTHR10961">
    <property type="entry name" value="PEROXISOMAL SARCOSINE OXIDASE"/>
    <property type="match status" value="1"/>
</dbReference>
<dbReference type="InterPro" id="IPR006076">
    <property type="entry name" value="FAD-dep_OxRdtase"/>
</dbReference>
<dbReference type="PANTHER" id="PTHR10961:SF46">
    <property type="entry name" value="PEROXISOMAL SARCOSINE OXIDASE"/>
    <property type="match status" value="1"/>
</dbReference>
<evidence type="ECO:0000256" key="4">
    <source>
        <dbReference type="ARBA" id="ARBA00022630"/>
    </source>
</evidence>
<dbReference type="GO" id="GO:0008115">
    <property type="term" value="F:sarcosine oxidase activity"/>
    <property type="evidence" value="ECO:0007669"/>
    <property type="project" value="UniProtKB-EC"/>
</dbReference>
<comment type="cofactor">
    <cofactor evidence="1">
        <name>FAD</name>
        <dbReference type="ChEBI" id="CHEBI:57692"/>
    </cofactor>
</comment>
<evidence type="ECO:0000256" key="6">
    <source>
        <dbReference type="ARBA" id="ARBA00023002"/>
    </source>
</evidence>
<evidence type="ECO:0000256" key="1">
    <source>
        <dbReference type="ARBA" id="ARBA00001974"/>
    </source>
</evidence>
<dbReference type="Gene3D" id="3.30.9.10">
    <property type="entry name" value="D-Amino Acid Oxidase, subunit A, domain 2"/>
    <property type="match status" value="1"/>
</dbReference>
<dbReference type="GO" id="GO:0005777">
    <property type="term" value="C:peroxisome"/>
    <property type="evidence" value="ECO:0007669"/>
    <property type="project" value="TreeGrafter"/>
</dbReference>
<keyword evidence="4" id="KW-0285">Flavoprotein</keyword>
<gene>
    <name evidence="9" type="primary">ORF119143</name>
</gene>
<dbReference type="SUPFAM" id="SSF54373">
    <property type="entry name" value="FAD-linked reductases, C-terminal domain"/>
    <property type="match status" value="1"/>
</dbReference>
<organism evidence="9">
    <name type="scientific">Arion vulgaris</name>
    <dbReference type="NCBI Taxonomy" id="1028688"/>
    <lineage>
        <taxon>Eukaryota</taxon>
        <taxon>Metazoa</taxon>
        <taxon>Spiralia</taxon>
        <taxon>Lophotrochozoa</taxon>
        <taxon>Mollusca</taxon>
        <taxon>Gastropoda</taxon>
        <taxon>Heterobranchia</taxon>
        <taxon>Euthyneura</taxon>
        <taxon>Panpulmonata</taxon>
        <taxon>Eupulmonata</taxon>
        <taxon>Stylommatophora</taxon>
        <taxon>Helicina</taxon>
        <taxon>Arionoidea</taxon>
        <taxon>Arionidae</taxon>
        <taxon>Arion</taxon>
    </lineage>
</organism>
<evidence type="ECO:0000256" key="2">
    <source>
        <dbReference type="ARBA" id="ARBA00010989"/>
    </source>
</evidence>
<feature type="non-terminal residue" evidence="9">
    <location>
        <position position="1"/>
    </location>
</feature>
<keyword evidence="6" id="KW-0560">Oxidoreductase</keyword>
<comment type="catalytic activity">
    <reaction evidence="7">
        <text>sarcosine + O2 + H2O = formaldehyde + glycine + H2O2</text>
        <dbReference type="Rhea" id="RHEA:13313"/>
        <dbReference type="ChEBI" id="CHEBI:15377"/>
        <dbReference type="ChEBI" id="CHEBI:15379"/>
        <dbReference type="ChEBI" id="CHEBI:16240"/>
        <dbReference type="ChEBI" id="CHEBI:16842"/>
        <dbReference type="ChEBI" id="CHEBI:57305"/>
        <dbReference type="ChEBI" id="CHEBI:57433"/>
        <dbReference type="EC" id="1.5.3.1"/>
    </reaction>
</comment>
<protein>
    <recommendedName>
        <fullName evidence="3">sarcosine oxidasee (formaldehyde-forming)</fullName>
        <ecNumber evidence="3">1.5.3.1</ecNumber>
    </recommendedName>
</protein>
<dbReference type="Pfam" id="PF01266">
    <property type="entry name" value="DAO"/>
    <property type="match status" value="1"/>
</dbReference>
<evidence type="ECO:0000259" key="8">
    <source>
        <dbReference type="Pfam" id="PF01266"/>
    </source>
</evidence>
<comment type="similarity">
    <text evidence="2">Belongs to the MSOX/MTOX family.</text>
</comment>
<name>A0A0B7AJK0_9EUPU</name>
<reference evidence="9" key="1">
    <citation type="submission" date="2014-12" db="EMBL/GenBank/DDBJ databases">
        <title>Insight into the proteome of Arion vulgaris.</title>
        <authorList>
            <person name="Aradska J."/>
            <person name="Bulat T."/>
            <person name="Smidak R."/>
            <person name="Sarate P."/>
            <person name="Gangsoo J."/>
            <person name="Sialana F."/>
            <person name="Bilban M."/>
            <person name="Lubec G."/>
        </authorList>
    </citation>
    <scope>NUCLEOTIDE SEQUENCE</scope>
    <source>
        <tissue evidence="9">Skin</tissue>
    </source>
</reference>
<dbReference type="EC" id="1.5.3.1" evidence="3"/>
<evidence type="ECO:0000313" key="9">
    <source>
        <dbReference type="EMBL" id="CEK80100.1"/>
    </source>
</evidence>
<evidence type="ECO:0000256" key="7">
    <source>
        <dbReference type="ARBA" id="ARBA00052742"/>
    </source>
</evidence>
<dbReference type="NCBIfam" id="NF008425">
    <property type="entry name" value="PRK11259.1"/>
    <property type="match status" value="1"/>
</dbReference>
<dbReference type="InterPro" id="IPR036188">
    <property type="entry name" value="FAD/NAD-bd_sf"/>
</dbReference>
<dbReference type="EMBL" id="HACG01033235">
    <property type="protein sequence ID" value="CEK80100.1"/>
    <property type="molecule type" value="Transcribed_RNA"/>
</dbReference>
<dbReference type="Gene3D" id="3.50.50.60">
    <property type="entry name" value="FAD/NAD(P)-binding domain"/>
    <property type="match status" value="1"/>
</dbReference>
<evidence type="ECO:0000256" key="5">
    <source>
        <dbReference type="ARBA" id="ARBA00022827"/>
    </source>
</evidence>
<dbReference type="SUPFAM" id="SSF51905">
    <property type="entry name" value="FAD/NAD(P)-binding domain"/>
    <property type="match status" value="1"/>
</dbReference>
<dbReference type="InterPro" id="IPR045170">
    <property type="entry name" value="MTOX"/>
</dbReference>
<dbReference type="GO" id="GO:0033514">
    <property type="term" value="P:L-lysine catabolic process to acetyl-CoA via L-pipecolate"/>
    <property type="evidence" value="ECO:0007669"/>
    <property type="project" value="TreeGrafter"/>
</dbReference>
<evidence type="ECO:0000256" key="3">
    <source>
        <dbReference type="ARBA" id="ARBA00012769"/>
    </source>
</evidence>
<dbReference type="GO" id="GO:0050660">
    <property type="term" value="F:flavin adenine dinucleotide binding"/>
    <property type="evidence" value="ECO:0007669"/>
    <property type="project" value="InterPro"/>
</dbReference>
<dbReference type="FunFam" id="3.50.50.60:FF:000189">
    <property type="entry name" value="Monomeric sarcosine oxidase"/>
    <property type="match status" value="1"/>
</dbReference>
<keyword evidence="5" id="KW-0274">FAD</keyword>
<dbReference type="GO" id="GO:0050031">
    <property type="term" value="F:L-pipecolate oxidase activity"/>
    <property type="evidence" value="ECO:0007669"/>
    <property type="project" value="TreeGrafter"/>
</dbReference>
<sequence length="415" mass="45925">QNWVIVKSARSFTLVNSNILSRNSGKMPSATAIYDVIVIGAGIEGSASAYSLLKEGKRVLLLEQFPLPHSRGSSHGQSRITRYAYEDEFYVRMMVDAFPLWAQLEKDSGIELFTNCGVLDLRTQGAPGLNRVLNALRAHDIPHENLTSKELRRRFPMLTTGDNDTAVWDPSGGLLRADQGLRAFQEVFKKLGGVIHDHEPVTSVTPGSVIVVRTSRSVYKSHNVVLAAGPWSGRLCSSLGLQLPLSPIRTTVMYWKVAEAYTEKYGSQQFPCLIDTRNVGFSFHTYALPISEYLGYIKVCPHDGPKINPDERDNGTDDSWAEEGTVGIVSSTFQGLDTKPSIREYCIYTATPDNHPFIDRHPGYSNIVIAAGFSGHGFKLAPAIGKAVTDLVLKRKPSYNMEPFKISRFQTKSNL</sequence>